<keyword evidence="2" id="KW-1185">Reference proteome</keyword>
<evidence type="ECO:0000313" key="2">
    <source>
        <dbReference type="Proteomes" id="UP001558850"/>
    </source>
</evidence>
<dbReference type="EMBL" id="JBFRCH010000047">
    <property type="protein sequence ID" value="MEX3937243.1"/>
    <property type="molecule type" value="Genomic_DNA"/>
</dbReference>
<comment type="caution">
    <text evidence="1">The sequence shown here is derived from an EMBL/GenBank/DDBJ whole genome shotgun (WGS) entry which is preliminary data.</text>
</comment>
<accession>A0ACC6UC05</accession>
<sequence length="97" mass="11191">MKTGRLERRNGYEIRIRTILVYDARNMPCVEGPAAGGHAVFAQIAREGEIYVDRHLPRRHKRWASREEAEAQALDYAVRLVERRPFDGPSPDFREAA</sequence>
<dbReference type="Proteomes" id="UP001558850">
    <property type="component" value="Unassembled WGS sequence"/>
</dbReference>
<protein>
    <submittedName>
        <fullName evidence="1">Uncharacterized protein</fullName>
    </submittedName>
</protein>
<gene>
    <name evidence="1" type="ORF">AB4Y32_36845</name>
</gene>
<organism evidence="1 2">
    <name type="scientific">Paraburkholderia phymatum</name>
    <dbReference type="NCBI Taxonomy" id="148447"/>
    <lineage>
        <taxon>Bacteria</taxon>
        <taxon>Pseudomonadati</taxon>
        <taxon>Pseudomonadota</taxon>
        <taxon>Betaproteobacteria</taxon>
        <taxon>Burkholderiales</taxon>
        <taxon>Burkholderiaceae</taxon>
        <taxon>Paraburkholderia</taxon>
    </lineage>
</organism>
<name>A0ACC6UC05_9BURK</name>
<evidence type="ECO:0000313" key="1">
    <source>
        <dbReference type="EMBL" id="MEX3937243.1"/>
    </source>
</evidence>
<proteinExistence type="predicted"/>
<reference evidence="1" key="1">
    <citation type="submission" date="2024-07" db="EMBL/GenBank/DDBJ databases">
        <title>A survey of Mimosa microsymbionts across Brazilian biomes reveals a high diversity of Paraburkholderia nodulating endemic species, but also that Cupriavidus is common as a symbiont of widespread species.</title>
        <authorList>
            <person name="Rouws L."/>
            <person name="Barauna A."/>
            <person name="Beukes C."/>
            <person name="Rouws J.R.C."/>
            <person name="De Faria S.M."/>
            <person name="Gross E."/>
            <person name="Bueno Dos Reis Junior F."/>
            <person name="Simon M.F."/>
            <person name="Maluk M."/>
            <person name="Odee D.W."/>
            <person name="Kenicer G."/>
            <person name="Young J.P.W."/>
            <person name="Reis V.M."/>
            <person name="Zilli J."/>
            <person name="James E.K."/>
        </authorList>
    </citation>
    <scope>NUCLEOTIDE SEQUENCE</scope>
    <source>
        <strain evidence="1">EG181B</strain>
    </source>
</reference>